<keyword evidence="3" id="KW-0963">Cytoplasm</keyword>
<dbReference type="EMBL" id="JBBAXC010000001">
    <property type="protein sequence ID" value="MEI5905498.1"/>
    <property type="molecule type" value="Genomic_DNA"/>
</dbReference>
<keyword evidence="3 5" id="KW-0808">Transferase</keyword>
<dbReference type="SUPFAM" id="SSF52540">
    <property type="entry name" value="P-loop containing nucleoside triphosphate hydrolases"/>
    <property type="match status" value="1"/>
</dbReference>
<dbReference type="PANTHER" id="PTHR10695">
    <property type="entry name" value="DEPHOSPHO-COA KINASE-RELATED"/>
    <property type="match status" value="1"/>
</dbReference>
<sequence>MVLIIGLTGGIASGKSTVSSLLKKRGFTIIDADIAARKVVQPGEEAYKQIIKEFGEEIILPNNEINRQMLGEIIFHQEGKRKKLNGIVHPAVRKTMMAQKEEAIANGKKTIFMDIPLLFESDLVWMVDKILVVYVDPATQLSRLMERNQLLEREAMARISSQMSLEEKVDRASAVVNNNSTIENTDEQLEALLTTWNLQP</sequence>
<keyword evidence="3 5" id="KW-0418">Kinase</keyword>
<proteinExistence type="inferred from homology"/>
<dbReference type="PANTHER" id="PTHR10695:SF46">
    <property type="entry name" value="BIFUNCTIONAL COENZYME A SYNTHASE-RELATED"/>
    <property type="match status" value="1"/>
</dbReference>
<evidence type="ECO:0000256" key="4">
    <source>
        <dbReference type="NCBIfam" id="TIGR00152"/>
    </source>
</evidence>
<gene>
    <name evidence="3 5" type="primary">coaE</name>
    <name evidence="5" type="ORF">WAK64_00270</name>
</gene>
<dbReference type="EC" id="2.7.1.24" evidence="3 4"/>
<keyword evidence="1 3" id="KW-0547">Nucleotide-binding</keyword>
<dbReference type="RefSeq" id="WP_336584918.1">
    <property type="nucleotide sequence ID" value="NZ_JBBAXC010000001.1"/>
</dbReference>
<comment type="function">
    <text evidence="3">Catalyzes the phosphorylation of the 3'-hydroxyl group of dephosphocoenzyme A to form coenzyme A.</text>
</comment>
<keyword evidence="3" id="KW-0173">Coenzyme A biosynthesis</keyword>
<evidence type="ECO:0000313" key="6">
    <source>
        <dbReference type="Proteomes" id="UP001312865"/>
    </source>
</evidence>
<dbReference type="GO" id="GO:0004140">
    <property type="term" value="F:dephospho-CoA kinase activity"/>
    <property type="evidence" value="ECO:0007669"/>
    <property type="project" value="UniProtKB-EC"/>
</dbReference>
<evidence type="ECO:0000256" key="3">
    <source>
        <dbReference type="HAMAP-Rule" id="MF_00376"/>
    </source>
</evidence>
<dbReference type="PROSITE" id="PS51219">
    <property type="entry name" value="DPCK"/>
    <property type="match status" value="1"/>
</dbReference>
<dbReference type="Gene3D" id="3.40.50.300">
    <property type="entry name" value="P-loop containing nucleotide triphosphate hydrolases"/>
    <property type="match status" value="1"/>
</dbReference>
<evidence type="ECO:0000313" key="5">
    <source>
        <dbReference type="EMBL" id="MEI5905498.1"/>
    </source>
</evidence>
<comment type="pathway">
    <text evidence="3">Cofactor biosynthesis; coenzyme A biosynthesis; CoA from (R)-pantothenate: step 5/5.</text>
</comment>
<comment type="catalytic activity">
    <reaction evidence="3">
        <text>3'-dephospho-CoA + ATP = ADP + CoA + H(+)</text>
        <dbReference type="Rhea" id="RHEA:18245"/>
        <dbReference type="ChEBI" id="CHEBI:15378"/>
        <dbReference type="ChEBI" id="CHEBI:30616"/>
        <dbReference type="ChEBI" id="CHEBI:57287"/>
        <dbReference type="ChEBI" id="CHEBI:57328"/>
        <dbReference type="ChEBI" id="CHEBI:456216"/>
        <dbReference type="EC" id="2.7.1.24"/>
    </reaction>
</comment>
<protein>
    <recommendedName>
        <fullName evidence="3 4">Dephospho-CoA kinase</fullName>
        <ecNumber evidence="3 4">2.7.1.24</ecNumber>
    </recommendedName>
    <alternativeName>
        <fullName evidence="3">Dephosphocoenzyme A kinase</fullName>
    </alternativeName>
</protein>
<comment type="subcellular location">
    <subcellularLocation>
        <location evidence="3">Cytoplasm</location>
    </subcellularLocation>
</comment>
<organism evidence="5 6">
    <name type="scientific">Bacillus spongiae</name>
    <dbReference type="NCBI Taxonomy" id="2683610"/>
    <lineage>
        <taxon>Bacteria</taxon>
        <taxon>Bacillati</taxon>
        <taxon>Bacillota</taxon>
        <taxon>Bacilli</taxon>
        <taxon>Bacillales</taxon>
        <taxon>Bacillaceae</taxon>
        <taxon>Bacillus</taxon>
    </lineage>
</organism>
<comment type="caution">
    <text evidence="5">The sequence shown here is derived from an EMBL/GenBank/DDBJ whole genome shotgun (WGS) entry which is preliminary data.</text>
</comment>
<dbReference type="HAMAP" id="MF_00376">
    <property type="entry name" value="Dephospho_CoA_kinase"/>
    <property type="match status" value="1"/>
</dbReference>
<comment type="similarity">
    <text evidence="3">Belongs to the CoaE family.</text>
</comment>
<evidence type="ECO:0000256" key="1">
    <source>
        <dbReference type="ARBA" id="ARBA00022741"/>
    </source>
</evidence>
<dbReference type="InterPro" id="IPR027417">
    <property type="entry name" value="P-loop_NTPase"/>
</dbReference>
<dbReference type="Pfam" id="PF01121">
    <property type="entry name" value="CoaE"/>
    <property type="match status" value="1"/>
</dbReference>
<feature type="binding site" evidence="3">
    <location>
        <begin position="12"/>
        <end position="17"/>
    </location>
    <ligand>
        <name>ATP</name>
        <dbReference type="ChEBI" id="CHEBI:30616"/>
    </ligand>
</feature>
<evidence type="ECO:0000256" key="2">
    <source>
        <dbReference type="ARBA" id="ARBA00022840"/>
    </source>
</evidence>
<name>A0ABU8H855_9BACI</name>
<dbReference type="NCBIfam" id="TIGR00152">
    <property type="entry name" value="dephospho-CoA kinase"/>
    <property type="match status" value="1"/>
</dbReference>
<dbReference type="InterPro" id="IPR001977">
    <property type="entry name" value="Depp_CoAkinase"/>
</dbReference>
<accession>A0ABU8H855</accession>
<reference evidence="5 6" key="1">
    <citation type="journal article" date="2018" name="J. Microbiol.">
        <title>Bacillus spongiae sp. nov., isolated from sponge of Jeju Island.</title>
        <authorList>
            <person name="Lee G.E."/>
            <person name="Im W.T."/>
            <person name="Park J.S."/>
        </authorList>
    </citation>
    <scope>NUCLEOTIDE SEQUENCE [LARGE SCALE GENOMIC DNA]</scope>
    <source>
        <strain evidence="5 6">135PIL107-10</strain>
    </source>
</reference>
<keyword evidence="2 3" id="KW-0067">ATP-binding</keyword>
<keyword evidence="6" id="KW-1185">Reference proteome</keyword>
<dbReference type="CDD" id="cd02022">
    <property type="entry name" value="DPCK"/>
    <property type="match status" value="1"/>
</dbReference>
<dbReference type="Proteomes" id="UP001312865">
    <property type="component" value="Unassembled WGS sequence"/>
</dbReference>